<comment type="caution">
    <text evidence="1">The sequence shown here is derived from an EMBL/GenBank/DDBJ whole genome shotgun (WGS) entry which is preliminary data.</text>
</comment>
<accession>A0AC60QCM7</accession>
<evidence type="ECO:0000313" key="1">
    <source>
        <dbReference type="EMBL" id="KAG0431813.1"/>
    </source>
</evidence>
<name>A0AC60QCM7_IXOPE</name>
<evidence type="ECO:0000313" key="2">
    <source>
        <dbReference type="Proteomes" id="UP000805193"/>
    </source>
</evidence>
<protein>
    <submittedName>
        <fullName evidence="1">Uncharacterized protein</fullName>
    </submittedName>
</protein>
<dbReference type="EMBL" id="JABSTQ010009192">
    <property type="protein sequence ID" value="KAG0431813.1"/>
    <property type="molecule type" value="Genomic_DNA"/>
</dbReference>
<gene>
    <name evidence="1" type="ORF">HPB47_021425</name>
</gene>
<keyword evidence="2" id="KW-1185">Reference proteome</keyword>
<reference evidence="1 2" key="1">
    <citation type="journal article" date="2020" name="Cell">
        <title>Large-Scale Comparative Analyses of Tick Genomes Elucidate Their Genetic Diversity and Vector Capacities.</title>
        <authorList>
            <consortium name="Tick Genome and Microbiome Consortium (TIGMIC)"/>
            <person name="Jia N."/>
            <person name="Wang J."/>
            <person name="Shi W."/>
            <person name="Du L."/>
            <person name="Sun Y."/>
            <person name="Zhan W."/>
            <person name="Jiang J.F."/>
            <person name="Wang Q."/>
            <person name="Zhang B."/>
            <person name="Ji P."/>
            <person name="Bell-Sakyi L."/>
            <person name="Cui X.M."/>
            <person name="Yuan T.T."/>
            <person name="Jiang B.G."/>
            <person name="Yang W.F."/>
            <person name="Lam T.T."/>
            <person name="Chang Q.C."/>
            <person name="Ding S.J."/>
            <person name="Wang X.J."/>
            <person name="Zhu J.G."/>
            <person name="Ruan X.D."/>
            <person name="Zhao L."/>
            <person name="Wei J.T."/>
            <person name="Ye R.Z."/>
            <person name="Que T.C."/>
            <person name="Du C.H."/>
            <person name="Zhou Y.H."/>
            <person name="Cheng J.X."/>
            <person name="Dai P.F."/>
            <person name="Guo W.B."/>
            <person name="Han X.H."/>
            <person name="Huang E.J."/>
            <person name="Li L.F."/>
            <person name="Wei W."/>
            <person name="Gao Y.C."/>
            <person name="Liu J.Z."/>
            <person name="Shao H.Z."/>
            <person name="Wang X."/>
            <person name="Wang C.C."/>
            <person name="Yang T.C."/>
            <person name="Huo Q.B."/>
            <person name="Li W."/>
            <person name="Chen H.Y."/>
            <person name="Chen S.E."/>
            <person name="Zhou L.G."/>
            <person name="Ni X.B."/>
            <person name="Tian J.H."/>
            <person name="Sheng Y."/>
            <person name="Liu T."/>
            <person name="Pan Y.S."/>
            <person name="Xia L.Y."/>
            <person name="Li J."/>
            <person name="Zhao F."/>
            <person name="Cao W.C."/>
        </authorList>
    </citation>
    <scope>NUCLEOTIDE SEQUENCE [LARGE SCALE GENOMIC DNA]</scope>
    <source>
        <strain evidence="1">Iper-2018</strain>
    </source>
</reference>
<sequence length="177" mass="18474">MQPPQPYSFAYDNTDEFGTRLAQEESGDVNNNKVGSYSFTDAAWRLPNRFRATVETNEPGTKSSNPADAPVVSSAVEGPHPDAVKTAPAVVKAVRPAPAVAHVLHPASVAVQDVQAAPLVVKAFQHSPLTVQAVHTAPVALHAVPSGPVVQAFQTAPVGYAVGHAPIAYTLGQVKKA</sequence>
<proteinExistence type="predicted"/>
<dbReference type="Proteomes" id="UP000805193">
    <property type="component" value="Unassembled WGS sequence"/>
</dbReference>
<organism evidence="1 2">
    <name type="scientific">Ixodes persulcatus</name>
    <name type="common">Taiga tick</name>
    <dbReference type="NCBI Taxonomy" id="34615"/>
    <lineage>
        <taxon>Eukaryota</taxon>
        <taxon>Metazoa</taxon>
        <taxon>Ecdysozoa</taxon>
        <taxon>Arthropoda</taxon>
        <taxon>Chelicerata</taxon>
        <taxon>Arachnida</taxon>
        <taxon>Acari</taxon>
        <taxon>Parasitiformes</taxon>
        <taxon>Ixodida</taxon>
        <taxon>Ixodoidea</taxon>
        <taxon>Ixodidae</taxon>
        <taxon>Ixodinae</taxon>
        <taxon>Ixodes</taxon>
    </lineage>
</organism>